<proteinExistence type="predicted"/>
<evidence type="ECO:0000313" key="4">
    <source>
        <dbReference type="Proteomes" id="UP001143362"/>
    </source>
</evidence>
<accession>A0ABT3TKP4</accession>
<organism evidence="3 4">
    <name type="scientific">Candidatus Litorirhabdus singularis</name>
    <dbReference type="NCBI Taxonomy" id="2518993"/>
    <lineage>
        <taxon>Bacteria</taxon>
        <taxon>Pseudomonadati</taxon>
        <taxon>Pseudomonadota</taxon>
        <taxon>Gammaproteobacteria</taxon>
        <taxon>Cellvibrionales</taxon>
        <taxon>Halieaceae</taxon>
        <taxon>Candidatus Litorirhabdus</taxon>
    </lineage>
</organism>
<keyword evidence="2" id="KW-0812">Transmembrane</keyword>
<gene>
    <name evidence="3" type="ORF">EYC98_17080</name>
</gene>
<keyword evidence="2" id="KW-1133">Transmembrane helix</keyword>
<reference evidence="3" key="1">
    <citation type="submission" date="2019-02" db="EMBL/GenBank/DDBJ databases">
        <authorList>
            <person name="Li S.-H."/>
        </authorList>
    </citation>
    <scope>NUCLEOTIDE SEQUENCE</scope>
    <source>
        <strain evidence="3">IMCC14734</strain>
    </source>
</reference>
<evidence type="ECO:0000313" key="3">
    <source>
        <dbReference type="EMBL" id="MCX2982579.1"/>
    </source>
</evidence>
<feature type="region of interest" description="Disordered" evidence="1">
    <location>
        <begin position="102"/>
        <end position="130"/>
    </location>
</feature>
<dbReference type="RefSeq" id="WP_279246590.1">
    <property type="nucleotide sequence ID" value="NZ_SHNN01000003.1"/>
</dbReference>
<feature type="transmembrane region" description="Helical" evidence="2">
    <location>
        <begin position="21"/>
        <end position="41"/>
    </location>
</feature>
<dbReference type="EMBL" id="SHNN01000003">
    <property type="protein sequence ID" value="MCX2982579.1"/>
    <property type="molecule type" value="Genomic_DNA"/>
</dbReference>
<sequence length="130" mass="14374">MSLYRFARLSALLAFAGKYRMKLFLIGAAAAFALVTSWLYTDVASFLQQHYPQWIGLALVFKTLIVYAALFFLLWQLRPSSAEPSSAATKSVANKNAGAVYPAEASGPTRLDQLAEKPKLKSRKESILNK</sequence>
<name>A0ABT3TKP4_9GAMM</name>
<evidence type="ECO:0000256" key="2">
    <source>
        <dbReference type="SAM" id="Phobius"/>
    </source>
</evidence>
<keyword evidence="4" id="KW-1185">Reference proteome</keyword>
<protein>
    <submittedName>
        <fullName evidence="3">Uncharacterized protein</fullName>
    </submittedName>
</protein>
<feature type="compositionally biased region" description="Basic and acidic residues" evidence="1">
    <location>
        <begin position="113"/>
        <end position="130"/>
    </location>
</feature>
<keyword evidence="2" id="KW-0472">Membrane</keyword>
<feature type="transmembrane region" description="Helical" evidence="2">
    <location>
        <begin position="53"/>
        <end position="75"/>
    </location>
</feature>
<comment type="caution">
    <text evidence="3">The sequence shown here is derived from an EMBL/GenBank/DDBJ whole genome shotgun (WGS) entry which is preliminary data.</text>
</comment>
<evidence type="ECO:0000256" key="1">
    <source>
        <dbReference type="SAM" id="MobiDB-lite"/>
    </source>
</evidence>
<dbReference type="Proteomes" id="UP001143362">
    <property type="component" value="Unassembled WGS sequence"/>
</dbReference>